<dbReference type="EMBL" id="MN916588">
    <property type="protein sequence ID" value="QIA46635.1"/>
    <property type="molecule type" value="Genomic_DNA"/>
</dbReference>
<evidence type="ECO:0000256" key="7">
    <source>
        <dbReference type="ARBA" id="ARBA00022781"/>
    </source>
</evidence>
<feature type="transmembrane region" description="Helical" evidence="13">
    <location>
        <begin position="6"/>
        <end position="29"/>
    </location>
</feature>
<keyword evidence="9 12" id="KW-0406">Ion transport</keyword>
<protein>
    <recommendedName>
        <fullName evidence="12">ATP synthase complex subunit 8</fullName>
    </recommendedName>
</protein>
<dbReference type="RefSeq" id="YP_009728188.1">
    <property type="nucleotide sequence ID" value="NC_045892.1"/>
</dbReference>
<evidence type="ECO:0000256" key="13">
    <source>
        <dbReference type="SAM" id="Phobius"/>
    </source>
</evidence>
<name>A0A6C0RU43_9NEOP</name>
<evidence type="ECO:0000256" key="10">
    <source>
        <dbReference type="ARBA" id="ARBA00023128"/>
    </source>
</evidence>
<dbReference type="GO" id="GO:0045259">
    <property type="term" value="C:proton-transporting ATP synthase complex"/>
    <property type="evidence" value="ECO:0007669"/>
    <property type="project" value="UniProtKB-KW"/>
</dbReference>
<keyword evidence="11 13" id="KW-0472">Membrane</keyword>
<comment type="similarity">
    <text evidence="2 12">Belongs to the ATPase protein 8 family.</text>
</comment>
<gene>
    <name evidence="14" type="primary">atp8</name>
</gene>
<evidence type="ECO:0000256" key="3">
    <source>
        <dbReference type="ARBA" id="ARBA00011291"/>
    </source>
</evidence>
<proteinExistence type="inferred from homology"/>
<accession>A0A6C0RU43</accession>
<keyword evidence="5 12" id="KW-0138">CF(0)</keyword>
<keyword evidence="6 12" id="KW-0812">Transmembrane</keyword>
<dbReference type="GO" id="GO:0015986">
    <property type="term" value="P:proton motive force-driven ATP synthesis"/>
    <property type="evidence" value="ECO:0007669"/>
    <property type="project" value="InterPro"/>
</dbReference>
<evidence type="ECO:0000256" key="6">
    <source>
        <dbReference type="ARBA" id="ARBA00022692"/>
    </source>
</evidence>
<dbReference type="GO" id="GO:0015078">
    <property type="term" value="F:proton transmembrane transporter activity"/>
    <property type="evidence" value="ECO:0007669"/>
    <property type="project" value="InterPro"/>
</dbReference>
<dbReference type="GeneID" id="43958002"/>
<evidence type="ECO:0000256" key="5">
    <source>
        <dbReference type="ARBA" id="ARBA00022547"/>
    </source>
</evidence>
<comment type="subcellular location">
    <subcellularLocation>
        <location evidence="1 12">Mitochondrion membrane</location>
        <topology evidence="1 12">Single-pass membrane protein</topology>
    </subcellularLocation>
</comment>
<dbReference type="GO" id="GO:0031966">
    <property type="term" value="C:mitochondrial membrane"/>
    <property type="evidence" value="ECO:0007669"/>
    <property type="project" value="UniProtKB-SubCell"/>
</dbReference>
<evidence type="ECO:0000256" key="4">
    <source>
        <dbReference type="ARBA" id="ARBA00022448"/>
    </source>
</evidence>
<dbReference type="InterPro" id="IPR001421">
    <property type="entry name" value="ATP8_metazoa"/>
</dbReference>
<keyword evidence="8 13" id="KW-1133">Transmembrane helix</keyword>
<comment type="subunit">
    <text evidence="3">F-type ATPases have 2 components, CF(1) - the catalytic core - and CF(0) - the membrane proton channel.</text>
</comment>
<evidence type="ECO:0000256" key="11">
    <source>
        <dbReference type="ARBA" id="ARBA00023136"/>
    </source>
</evidence>
<evidence type="ECO:0000313" key="14">
    <source>
        <dbReference type="EMBL" id="QIA46635.1"/>
    </source>
</evidence>
<evidence type="ECO:0000256" key="12">
    <source>
        <dbReference type="RuleBase" id="RU003661"/>
    </source>
</evidence>
<evidence type="ECO:0000256" key="2">
    <source>
        <dbReference type="ARBA" id="ARBA00008892"/>
    </source>
</evidence>
<evidence type="ECO:0000256" key="9">
    <source>
        <dbReference type="ARBA" id="ARBA00023065"/>
    </source>
</evidence>
<evidence type="ECO:0000256" key="1">
    <source>
        <dbReference type="ARBA" id="ARBA00004304"/>
    </source>
</evidence>
<dbReference type="AlphaFoldDB" id="A0A6C0RU43"/>
<evidence type="ECO:0000256" key="8">
    <source>
        <dbReference type="ARBA" id="ARBA00022989"/>
    </source>
</evidence>
<keyword evidence="7 12" id="KW-0375">Hydrogen ion transport</keyword>
<dbReference type="Pfam" id="PF00895">
    <property type="entry name" value="ATP-synt_8"/>
    <property type="match status" value="1"/>
</dbReference>
<reference evidence="14" key="1">
    <citation type="submission" date="2020-01" db="EMBL/GenBank/DDBJ databases">
        <title>The complete mitochondrial genome of a tussock moth: Euproctis seitzi (Lepidoptera: Lymantriidae).</title>
        <authorList>
            <person name="Li J."/>
            <person name="Lv Q."/>
            <person name="Zhang A.-B."/>
        </authorList>
    </citation>
    <scope>NUCLEOTIDE SEQUENCE</scope>
</reference>
<sequence>MPQMMPINWIFYLIFFLMLFMLFNMMHYYMFININIKNKNLLIMKKNNLIWKW</sequence>
<organism evidence="14">
    <name type="scientific">Euproctis seitzi</name>
    <dbReference type="NCBI Taxonomy" id="1706496"/>
    <lineage>
        <taxon>Eukaryota</taxon>
        <taxon>Metazoa</taxon>
        <taxon>Ecdysozoa</taxon>
        <taxon>Arthropoda</taxon>
        <taxon>Hexapoda</taxon>
        <taxon>Insecta</taxon>
        <taxon>Pterygota</taxon>
        <taxon>Neoptera</taxon>
        <taxon>Endopterygota</taxon>
        <taxon>Lepidoptera</taxon>
        <taxon>Glossata</taxon>
        <taxon>Ditrysia</taxon>
        <taxon>Noctuoidea</taxon>
        <taxon>Erebidae</taxon>
        <taxon>Lymantriinae</taxon>
        <taxon>Euproctis</taxon>
    </lineage>
</organism>
<keyword evidence="10 12" id="KW-0496">Mitochondrion</keyword>
<geneLocation type="mitochondrion" evidence="14"/>
<keyword evidence="4 12" id="KW-0813">Transport</keyword>